<dbReference type="SUPFAM" id="SSF54556">
    <property type="entry name" value="Chitinase insertion domain"/>
    <property type="match status" value="1"/>
</dbReference>
<reference evidence="6" key="2">
    <citation type="submission" date="2022-03" db="EMBL/GenBank/DDBJ databases">
        <title>Draft title - Genomic analysis of global carrot germplasm unveils the trajectory of domestication and the origin of high carotenoid orange carrot.</title>
        <authorList>
            <person name="Iorizzo M."/>
            <person name="Ellison S."/>
            <person name="Senalik D."/>
            <person name="Macko-Podgorni A."/>
            <person name="Grzebelus D."/>
            <person name="Bostan H."/>
            <person name="Rolling W."/>
            <person name="Curaba J."/>
            <person name="Simon P."/>
        </authorList>
    </citation>
    <scope>NUCLEOTIDE SEQUENCE</scope>
    <source>
        <tissue evidence="6">Leaf</tissue>
    </source>
</reference>
<evidence type="ECO:0000313" key="7">
    <source>
        <dbReference type="Proteomes" id="UP000077755"/>
    </source>
</evidence>
<dbReference type="InterPro" id="IPR029070">
    <property type="entry name" value="Chitinase_insertion_sf"/>
</dbReference>
<evidence type="ECO:0000256" key="2">
    <source>
        <dbReference type="ARBA" id="ARBA00022729"/>
    </source>
</evidence>
<sequence length="88" mass="9052">MGYGLAGKFDGKTWSLKDPEVSGLGAPAMGIGPGAEGILTFSEIENHNLANKATVAHDATTISTYSVAGSTWIGYDDIVSTSVKIGYA</sequence>
<dbReference type="Proteomes" id="UP000077755">
    <property type="component" value="Chromosome 3"/>
</dbReference>
<keyword evidence="5" id="KW-0326">Glycosidase</keyword>
<keyword evidence="2" id="KW-0732">Signal</keyword>
<dbReference type="EMBL" id="CP093345">
    <property type="protein sequence ID" value="WOG92258.1"/>
    <property type="molecule type" value="Genomic_DNA"/>
</dbReference>
<gene>
    <name evidence="6" type="ORF">DCAR_0311521</name>
</gene>
<comment type="similarity">
    <text evidence="1">Belongs to the glycosyl hydrolase 18 family. Chitinase class V subfamily.</text>
</comment>
<dbReference type="GO" id="GO:0016798">
    <property type="term" value="F:hydrolase activity, acting on glycosyl bonds"/>
    <property type="evidence" value="ECO:0007669"/>
    <property type="project" value="UniProtKB-KW"/>
</dbReference>
<dbReference type="Gene3D" id="3.10.50.10">
    <property type="match status" value="1"/>
</dbReference>
<dbReference type="Gramene" id="KZN01438">
    <property type="protein sequence ID" value="KZN01438"/>
    <property type="gene ID" value="DCAR_010192"/>
</dbReference>
<dbReference type="AlphaFoldDB" id="A0A166AL80"/>
<keyword evidence="3" id="KW-0378">Hydrolase</keyword>
<dbReference type="FunFam" id="3.10.50.10:FF:000003">
    <property type="entry name" value="Class V chitinase CHIT5b"/>
    <property type="match status" value="1"/>
</dbReference>
<proteinExistence type="inferred from homology"/>
<accession>A0A166AL80</accession>
<evidence type="ECO:0000313" key="6">
    <source>
        <dbReference type="EMBL" id="WOG92258.1"/>
    </source>
</evidence>
<keyword evidence="4" id="KW-0325">Glycoprotein</keyword>
<keyword evidence="7" id="KW-1185">Reference proteome</keyword>
<evidence type="ECO:0000256" key="1">
    <source>
        <dbReference type="ARBA" id="ARBA00008682"/>
    </source>
</evidence>
<reference evidence="6" key="1">
    <citation type="journal article" date="2016" name="Nat. Genet.">
        <title>A high-quality carrot genome assembly provides new insights into carotenoid accumulation and asterid genome evolution.</title>
        <authorList>
            <person name="Iorizzo M."/>
            <person name="Ellison S."/>
            <person name="Senalik D."/>
            <person name="Zeng P."/>
            <person name="Satapoomin P."/>
            <person name="Huang J."/>
            <person name="Bowman M."/>
            <person name="Iovene M."/>
            <person name="Sanseverino W."/>
            <person name="Cavagnaro P."/>
            <person name="Yildiz M."/>
            <person name="Macko-Podgorni A."/>
            <person name="Moranska E."/>
            <person name="Grzebelus E."/>
            <person name="Grzebelus D."/>
            <person name="Ashrafi H."/>
            <person name="Zheng Z."/>
            <person name="Cheng S."/>
            <person name="Spooner D."/>
            <person name="Van Deynze A."/>
            <person name="Simon P."/>
        </authorList>
    </citation>
    <scope>NUCLEOTIDE SEQUENCE</scope>
    <source>
        <tissue evidence="6">Leaf</tissue>
    </source>
</reference>
<protein>
    <submittedName>
        <fullName evidence="6">Uncharacterized protein</fullName>
    </submittedName>
</protein>
<evidence type="ECO:0000256" key="5">
    <source>
        <dbReference type="ARBA" id="ARBA00023295"/>
    </source>
</evidence>
<name>A0A166AL80_DAUCS</name>
<organism evidence="6 7">
    <name type="scientific">Daucus carota subsp. sativus</name>
    <name type="common">Carrot</name>
    <dbReference type="NCBI Taxonomy" id="79200"/>
    <lineage>
        <taxon>Eukaryota</taxon>
        <taxon>Viridiplantae</taxon>
        <taxon>Streptophyta</taxon>
        <taxon>Embryophyta</taxon>
        <taxon>Tracheophyta</taxon>
        <taxon>Spermatophyta</taxon>
        <taxon>Magnoliopsida</taxon>
        <taxon>eudicotyledons</taxon>
        <taxon>Gunneridae</taxon>
        <taxon>Pentapetalae</taxon>
        <taxon>asterids</taxon>
        <taxon>campanulids</taxon>
        <taxon>Apiales</taxon>
        <taxon>Apiaceae</taxon>
        <taxon>Apioideae</taxon>
        <taxon>Scandiceae</taxon>
        <taxon>Daucinae</taxon>
        <taxon>Daucus</taxon>
        <taxon>Daucus sect. Daucus</taxon>
    </lineage>
</organism>
<evidence type="ECO:0000256" key="3">
    <source>
        <dbReference type="ARBA" id="ARBA00022801"/>
    </source>
</evidence>
<evidence type="ECO:0000256" key="4">
    <source>
        <dbReference type="ARBA" id="ARBA00023180"/>
    </source>
</evidence>